<protein>
    <recommendedName>
        <fullName evidence="3">DNA sliding clamp PCNA</fullName>
    </recommendedName>
</protein>
<gene>
    <name evidence="7" type="ORF">Fmac_030455</name>
</gene>
<dbReference type="SUPFAM" id="SSF55979">
    <property type="entry name" value="DNA clamp"/>
    <property type="match status" value="2"/>
</dbReference>
<dbReference type="Gene3D" id="3.70.10.10">
    <property type="match status" value="2"/>
</dbReference>
<accession>A0ABD1KZ88</accession>
<dbReference type="InterPro" id="IPR022648">
    <property type="entry name" value="Pr_cel_nuc_antig_N"/>
</dbReference>
<dbReference type="Proteomes" id="UP001603857">
    <property type="component" value="Unassembled WGS sequence"/>
</dbReference>
<organism evidence="7 8">
    <name type="scientific">Flemingia macrophylla</name>
    <dbReference type="NCBI Taxonomy" id="520843"/>
    <lineage>
        <taxon>Eukaryota</taxon>
        <taxon>Viridiplantae</taxon>
        <taxon>Streptophyta</taxon>
        <taxon>Embryophyta</taxon>
        <taxon>Tracheophyta</taxon>
        <taxon>Spermatophyta</taxon>
        <taxon>Magnoliopsida</taxon>
        <taxon>eudicotyledons</taxon>
        <taxon>Gunneridae</taxon>
        <taxon>Pentapetalae</taxon>
        <taxon>rosids</taxon>
        <taxon>fabids</taxon>
        <taxon>Fabales</taxon>
        <taxon>Fabaceae</taxon>
        <taxon>Papilionoideae</taxon>
        <taxon>50 kb inversion clade</taxon>
        <taxon>NPAAA clade</taxon>
        <taxon>indigoferoid/millettioid clade</taxon>
        <taxon>Phaseoleae</taxon>
        <taxon>Flemingia</taxon>
    </lineage>
</organism>
<keyword evidence="8" id="KW-1185">Reference proteome</keyword>
<feature type="domain" description="Proliferating cell nuclear antigen PCNA N-terminal" evidence="5">
    <location>
        <begin position="11"/>
        <end position="116"/>
    </location>
</feature>
<comment type="function">
    <text evidence="3">This protein is an auxiliary protein of DNA polymerase delta and is involved in the control of eukaryotic DNA replication by increasing the polymerase's processivity during elongation of the leading strand.</text>
</comment>
<evidence type="ECO:0000259" key="5">
    <source>
        <dbReference type="Pfam" id="PF00705"/>
    </source>
</evidence>
<feature type="domain" description="Proliferating cell nuclear antigen PCNA C-terminal" evidence="6">
    <location>
        <begin position="117"/>
        <end position="198"/>
    </location>
</feature>
<dbReference type="InterPro" id="IPR000730">
    <property type="entry name" value="Pr_cel_nuc_antig"/>
</dbReference>
<proteinExistence type="inferred from homology"/>
<keyword evidence="2 4" id="KW-0238">DNA-binding</keyword>
<evidence type="ECO:0000256" key="2">
    <source>
        <dbReference type="ARBA" id="ARBA00023125"/>
    </source>
</evidence>
<dbReference type="EMBL" id="JBGMDY010000011">
    <property type="protein sequence ID" value="KAL2316579.1"/>
    <property type="molecule type" value="Genomic_DNA"/>
</dbReference>
<dbReference type="GO" id="GO:0006260">
    <property type="term" value="P:DNA replication"/>
    <property type="evidence" value="ECO:0007669"/>
    <property type="project" value="UniProtKB-KW"/>
</dbReference>
<dbReference type="Pfam" id="PF00705">
    <property type="entry name" value="PCNA_N"/>
    <property type="match status" value="1"/>
</dbReference>
<keyword evidence="3" id="KW-0539">Nucleus</keyword>
<evidence type="ECO:0000313" key="7">
    <source>
        <dbReference type="EMBL" id="KAL2316579.1"/>
    </source>
</evidence>
<sequence length="250" mass="27408">MKKTVVAEAPHLVQAALLKNVVEATRDLVDDDVSIRWNADSLTLRAIDSTKTVLVSVFFSAKTFANYRCNATISVAVSLNNIATVLTCAANDDVLVTVTPDALAQYITFSFQSPSILTISVTTECLRFYTKGDNCTGDITFKPGEATVIFMKKFDSVCLSFSLRYLNSLAKATSLSSRVMITLSKELPMGVLEYRFAHPQMMDAVCFYLKPVPTIKPEPEETVSMAPIKHDYLLAGVDAAHCVVIKGFKL</sequence>
<evidence type="ECO:0000256" key="1">
    <source>
        <dbReference type="ARBA" id="ARBA00010462"/>
    </source>
</evidence>
<evidence type="ECO:0000256" key="3">
    <source>
        <dbReference type="RuleBase" id="RU000641"/>
    </source>
</evidence>
<reference evidence="7 8" key="1">
    <citation type="submission" date="2024-08" db="EMBL/GenBank/DDBJ databases">
        <title>Insights into the chromosomal genome structure of Flemingia macrophylla.</title>
        <authorList>
            <person name="Ding Y."/>
            <person name="Zhao Y."/>
            <person name="Bi W."/>
            <person name="Wu M."/>
            <person name="Zhao G."/>
            <person name="Gong Y."/>
            <person name="Li W."/>
            <person name="Zhang P."/>
        </authorList>
    </citation>
    <scope>NUCLEOTIDE SEQUENCE [LARGE SCALE GENOMIC DNA]</scope>
    <source>
        <strain evidence="7">DYQJB</strain>
        <tissue evidence="7">Leaf</tissue>
    </source>
</reference>
<evidence type="ECO:0000313" key="8">
    <source>
        <dbReference type="Proteomes" id="UP001603857"/>
    </source>
</evidence>
<comment type="similarity">
    <text evidence="1 4">Belongs to the PCNA family.</text>
</comment>
<evidence type="ECO:0000259" key="6">
    <source>
        <dbReference type="Pfam" id="PF02747"/>
    </source>
</evidence>
<comment type="subcellular location">
    <subcellularLocation>
        <location evidence="3">Nucleus</location>
    </subcellularLocation>
</comment>
<dbReference type="InterPro" id="IPR022649">
    <property type="entry name" value="Pr_cel_nuc_antig_C"/>
</dbReference>
<dbReference type="InterPro" id="IPR046938">
    <property type="entry name" value="DNA_clamp_sf"/>
</dbReference>
<dbReference type="AlphaFoldDB" id="A0ABD1KZ88"/>
<dbReference type="PANTHER" id="PTHR11352">
    <property type="entry name" value="PROLIFERATING CELL NUCLEAR ANTIGEN"/>
    <property type="match status" value="1"/>
</dbReference>
<dbReference type="PRINTS" id="PR00339">
    <property type="entry name" value="PCNACYCLIN"/>
</dbReference>
<evidence type="ECO:0000256" key="4">
    <source>
        <dbReference type="RuleBase" id="RU003671"/>
    </source>
</evidence>
<dbReference type="PANTHER" id="PTHR11352:SF0">
    <property type="entry name" value="PROLIFERATING CELL NUCLEAR ANTIGEN"/>
    <property type="match status" value="1"/>
</dbReference>
<name>A0ABD1KZ88_9FABA</name>
<dbReference type="Pfam" id="PF02747">
    <property type="entry name" value="PCNA_C"/>
    <property type="match status" value="1"/>
</dbReference>
<dbReference type="GO" id="GO:0003677">
    <property type="term" value="F:DNA binding"/>
    <property type="evidence" value="ECO:0007669"/>
    <property type="project" value="UniProtKB-KW"/>
</dbReference>
<keyword evidence="4" id="KW-0235">DNA replication</keyword>
<dbReference type="GO" id="GO:0005634">
    <property type="term" value="C:nucleus"/>
    <property type="evidence" value="ECO:0007669"/>
    <property type="project" value="UniProtKB-SubCell"/>
</dbReference>
<comment type="caution">
    <text evidence="7">The sequence shown here is derived from an EMBL/GenBank/DDBJ whole genome shotgun (WGS) entry which is preliminary data.</text>
</comment>